<keyword evidence="2" id="KW-0479">Metal-binding</keyword>
<dbReference type="InterPro" id="IPR002051">
    <property type="entry name" value="Haem_Oase"/>
</dbReference>
<keyword evidence="1" id="KW-0349">Heme</keyword>
<dbReference type="EMBL" id="CAWYQH010000035">
    <property type="protein sequence ID" value="CAK8676695.1"/>
    <property type="molecule type" value="Genomic_DNA"/>
</dbReference>
<comment type="caution">
    <text evidence="4">The sequence shown here is derived from an EMBL/GenBank/DDBJ whole genome shotgun (WGS) entry which is preliminary data.</text>
</comment>
<evidence type="ECO:0000256" key="2">
    <source>
        <dbReference type="ARBA" id="ARBA00022723"/>
    </source>
</evidence>
<dbReference type="CDD" id="cd19165">
    <property type="entry name" value="HemeO"/>
    <property type="match status" value="1"/>
</dbReference>
<organism evidence="4 5">
    <name type="scientific">Clavelina lepadiformis</name>
    <name type="common">Light-bulb sea squirt</name>
    <name type="synonym">Ascidia lepadiformis</name>
    <dbReference type="NCBI Taxonomy" id="159417"/>
    <lineage>
        <taxon>Eukaryota</taxon>
        <taxon>Metazoa</taxon>
        <taxon>Chordata</taxon>
        <taxon>Tunicata</taxon>
        <taxon>Ascidiacea</taxon>
        <taxon>Aplousobranchia</taxon>
        <taxon>Clavelinidae</taxon>
        <taxon>Clavelina</taxon>
    </lineage>
</organism>
<keyword evidence="5" id="KW-1185">Reference proteome</keyword>
<dbReference type="Gene3D" id="1.20.910.10">
    <property type="entry name" value="Heme oxygenase-like"/>
    <property type="match status" value="1"/>
</dbReference>
<sequence length="131" mass="15011">MTYENFCDELKAKSSAIHEKSDRLVQLKLAVILTDTKLYSKVLGDFFCIFKAIEDGVQNNIDHKYLTDLWIPALLRADKFVQDLEYYSGLGWRDMLKPSAAALKYVSRIETLANEEPALLVAYVHTMYLGK</sequence>
<name>A0ABP0FE17_CLALP</name>
<gene>
    <name evidence="4" type="ORF">CVLEPA_LOCUS6143</name>
</gene>
<dbReference type="InterPro" id="IPR016053">
    <property type="entry name" value="Haem_Oase-like"/>
</dbReference>
<dbReference type="InterPro" id="IPR016084">
    <property type="entry name" value="Haem_Oase-like_multi-hlx"/>
</dbReference>
<reference evidence="4 5" key="1">
    <citation type="submission" date="2024-02" db="EMBL/GenBank/DDBJ databases">
        <authorList>
            <person name="Daric V."/>
            <person name="Darras S."/>
        </authorList>
    </citation>
    <scope>NUCLEOTIDE SEQUENCE [LARGE SCALE GENOMIC DNA]</scope>
</reference>
<dbReference type="PANTHER" id="PTHR10720:SF0">
    <property type="entry name" value="HEME OXYGENASE"/>
    <property type="match status" value="1"/>
</dbReference>
<protein>
    <submittedName>
        <fullName evidence="4">Uncharacterized protein</fullName>
    </submittedName>
</protein>
<dbReference type="PRINTS" id="PR00088">
    <property type="entry name" value="HAEMOXYGNASE"/>
</dbReference>
<evidence type="ECO:0000256" key="3">
    <source>
        <dbReference type="ARBA" id="ARBA00023004"/>
    </source>
</evidence>
<keyword evidence="3" id="KW-0408">Iron</keyword>
<dbReference type="PANTHER" id="PTHR10720">
    <property type="entry name" value="HEME OXYGENASE"/>
    <property type="match status" value="1"/>
</dbReference>
<dbReference type="Proteomes" id="UP001642483">
    <property type="component" value="Unassembled WGS sequence"/>
</dbReference>
<evidence type="ECO:0000256" key="1">
    <source>
        <dbReference type="ARBA" id="ARBA00022617"/>
    </source>
</evidence>
<accession>A0ABP0FE17</accession>
<dbReference type="SUPFAM" id="SSF48613">
    <property type="entry name" value="Heme oxygenase-like"/>
    <property type="match status" value="1"/>
</dbReference>
<proteinExistence type="predicted"/>
<evidence type="ECO:0000313" key="4">
    <source>
        <dbReference type="EMBL" id="CAK8676695.1"/>
    </source>
</evidence>
<evidence type="ECO:0000313" key="5">
    <source>
        <dbReference type="Proteomes" id="UP001642483"/>
    </source>
</evidence>
<dbReference type="Pfam" id="PF01126">
    <property type="entry name" value="Heme_oxygenase"/>
    <property type="match status" value="1"/>
</dbReference>